<feature type="signal peptide" evidence="1">
    <location>
        <begin position="1"/>
        <end position="20"/>
    </location>
</feature>
<dbReference type="CDD" id="cd11524">
    <property type="entry name" value="SYLF"/>
    <property type="match status" value="1"/>
</dbReference>
<evidence type="ECO:0000256" key="1">
    <source>
        <dbReference type="SAM" id="SignalP"/>
    </source>
</evidence>
<dbReference type="InterPro" id="IPR051702">
    <property type="entry name" value="SH3_domain_YSC84-like"/>
</dbReference>
<dbReference type="PANTHER" id="PTHR15629:SF2">
    <property type="entry name" value="SH3 DOMAIN-CONTAINING YSC84-LIKE PROTEIN 1"/>
    <property type="match status" value="1"/>
</dbReference>
<dbReference type="PANTHER" id="PTHR15629">
    <property type="entry name" value="SH3YL1 PROTEIN"/>
    <property type="match status" value="1"/>
</dbReference>
<organism evidence="3 4">
    <name type="scientific">Actomonas aquatica</name>
    <dbReference type="NCBI Taxonomy" id="2866162"/>
    <lineage>
        <taxon>Bacteria</taxon>
        <taxon>Pseudomonadati</taxon>
        <taxon>Verrucomicrobiota</taxon>
        <taxon>Opitutia</taxon>
        <taxon>Opitutales</taxon>
        <taxon>Opitutaceae</taxon>
        <taxon>Actomonas</taxon>
    </lineage>
</organism>
<feature type="domain" description="Ysc84 actin-binding" evidence="2">
    <location>
        <begin position="102"/>
        <end position="224"/>
    </location>
</feature>
<protein>
    <submittedName>
        <fullName evidence="3">Lipid-binding SYLF domain-containing protein</fullName>
    </submittedName>
</protein>
<sequence>MKRFLILALIAFSFAGALRAERSMPRKDYVTRIESCEAIIREFQASADYQIPQAVLQNAQAIVITNQFKAGFLFGVKDGYGVIMVRRPDGSWSIPAMLSAGEASFGLQIGANSVETVYILNDVDIARRLYKGRFNIGVDAAAIAGPRVAETTKINREILAAPILVYTKKTGLFAGATVKTGWIAANNVGNRAFYETRYGLPEILFGDWVALQPEAEPLHQYIAQITQ</sequence>
<dbReference type="EMBL" id="CP139781">
    <property type="protein sequence ID" value="WRQ86391.1"/>
    <property type="molecule type" value="Genomic_DNA"/>
</dbReference>
<reference evidence="3 4" key="1">
    <citation type="submission" date="2021-08" db="EMBL/GenBank/DDBJ databases">
        <authorList>
            <person name="Zhang D."/>
            <person name="Zhang A."/>
            <person name="Wang L."/>
        </authorList>
    </citation>
    <scope>NUCLEOTIDE SEQUENCE [LARGE SCALE GENOMIC DNA]</scope>
    <source>
        <strain evidence="3 4">WL0086</strain>
    </source>
</reference>
<dbReference type="Pfam" id="PF04366">
    <property type="entry name" value="Ysc84"/>
    <property type="match status" value="1"/>
</dbReference>
<keyword evidence="4" id="KW-1185">Reference proteome</keyword>
<dbReference type="Proteomes" id="UP000738431">
    <property type="component" value="Chromosome"/>
</dbReference>
<evidence type="ECO:0000313" key="3">
    <source>
        <dbReference type="EMBL" id="WRQ86391.1"/>
    </source>
</evidence>
<proteinExistence type="predicted"/>
<accession>A0ABZ1C4H9</accession>
<gene>
    <name evidence="3" type="ORF">K1X11_016365</name>
</gene>
<keyword evidence="1" id="KW-0732">Signal</keyword>
<dbReference type="InterPro" id="IPR007461">
    <property type="entry name" value="Ysc84_actin-binding"/>
</dbReference>
<evidence type="ECO:0000259" key="2">
    <source>
        <dbReference type="Pfam" id="PF04366"/>
    </source>
</evidence>
<name>A0ABZ1C4H9_9BACT</name>
<reference evidence="3 4" key="2">
    <citation type="submission" date="2023-12" db="EMBL/GenBank/DDBJ databases">
        <title>Description of an unclassified Opitutus bacterium of Verrucomicrobiota.</title>
        <authorList>
            <person name="Zhang D.-F."/>
        </authorList>
    </citation>
    <scope>NUCLEOTIDE SEQUENCE [LARGE SCALE GENOMIC DNA]</scope>
    <source>
        <strain evidence="3 4">WL0086</strain>
    </source>
</reference>
<feature type="chain" id="PRO_5046567062" evidence="1">
    <location>
        <begin position="21"/>
        <end position="227"/>
    </location>
</feature>
<dbReference type="RefSeq" id="WP_221031314.1">
    <property type="nucleotide sequence ID" value="NZ_CP139781.1"/>
</dbReference>
<evidence type="ECO:0000313" key="4">
    <source>
        <dbReference type="Proteomes" id="UP000738431"/>
    </source>
</evidence>